<protein>
    <recommendedName>
        <fullName evidence="3">Serine protease</fullName>
    </recommendedName>
</protein>
<accession>A0ABV2DBR3</accession>
<dbReference type="SUPFAM" id="SSF50494">
    <property type="entry name" value="Trypsin-like serine proteases"/>
    <property type="match status" value="1"/>
</dbReference>
<organism evidence="1 2">
    <name type="scientific">Mesorhizobium shangrilense</name>
    <dbReference type="NCBI Taxonomy" id="460060"/>
    <lineage>
        <taxon>Bacteria</taxon>
        <taxon>Pseudomonadati</taxon>
        <taxon>Pseudomonadota</taxon>
        <taxon>Alphaproteobacteria</taxon>
        <taxon>Hyphomicrobiales</taxon>
        <taxon>Phyllobacteriaceae</taxon>
        <taxon>Mesorhizobium</taxon>
    </lineage>
</organism>
<comment type="caution">
    <text evidence="1">The sequence shown here is derived from an EMBL/GenBank/DDBJ whole genome shotgun (WGS) entry which is preliminary data.</text>
</comment>
<proteinExistence type="predicted"/>
<gene>
    <name evidence="1" type="ORF">ABVQ20_10500</name>
</gene>
<evidence type="ECO:0000313" key="1">
    <source>
        <dbReference type="EMBL" id="MET2827402.1"/>
    </source>
</evidence>
<dbReference type="EMBL" id="JBEWSZ010000001">
    <property type="protein sequence ID" value="MET2827402.1"/>
    <property type="molecule type" value="Genomic_DNA"/>
</dbReference>
<keyword evidence="2" id="KW-1185">Reference proteome</keyword>
<sequence>MRGQLSMSKARRIVTRCSGQIYTKKNVALVSIGEKRIEGRRSGQRAIVVYVHKKENVDPSDLIPPHVTDPRSDSDTIQTDVVALIGRPRTFGVRSGNIIVGADNVAGVCTIGFEKSGAQYILTNAHIGRDVAQGGQLTSLRVLDPQSGRYVALGPAVWASQLPAGGLVDSDIAVAIAQSTDVDPFEIQGITASIDRQGNFASGTNFTFWFIWNGVEFECAHPEPVSEPSWIDVEGVQIQYQDFWILQMTKGASAPGQSGALICRTDLSGSIIACGVVFGGSAPDRIFAFSFQKSYEIAINAIA</sequence>
<reference evidence="1 2" key="1">
    <citation type="submission" date="2024-06" db="EMBL/GenBank/DDBJ databases">
        <authorList>
            <person name="Kim D.-U."/>
        </authorList>
    </citation>
    <scope>NUCLEOTIDE SEQUENCE [LARGE SCALE GENOMIC DNA]</scope>
    <source>
        <strain evidence="1 2">KACC15460</strain>
    </source>
</reference>
<evidence type="ECO:0008006" key="3">
    <source>
        <dbReference type="Google" id="ProtNLM"/>
    </source>
</evidence>
<dbReference type="InterPro" id="IPR009003">
    <property type="entry name" value="Peptidase_S1_PA"/>
</dbReference>
<name>A0ABV2DBR3_9HYPH</name>
<dbReference type="RefSeq" id="WP_354459428.1">
    <property type="nucleotide sequence ID" value="NZ_JBEWSZ010000001.1"/>
</dbReference>
<evidence type="ECO:0000313" key="2">
    <source>
        <dbReference type="Proteomes" id="UP001548832"/>
    </source>
</evidence>
<dbReference type="Proteomes" id="UP001548832">
    <property type="component" value="Unassembled WGS sequence"/>
</dbReference>